<dbReference type="GO" id="GO:0005886">
    <property type="term" value="C:plasma membrane"/>
    <property type="evidence" value="ECO:0007669"/>
    <property type="project" value="UniProtKB-SubCell"/>
</dbReference>
<evidence type="ECO:0000256" key="5">
    <source>
        <dbReference type="ARBA" id="ARBA00022670"/>
    </source>
</evidence>
<dbReference type="CDD" id="cd06158">
    <property type="entry name" value="S2P-M50_like_1"/>
    <property type="match status" value="1"/>
</dbReference>
<keyword evidence="5" id="KW-0645">Protease</keyword>
<comment type="cofactor">
    <cofactor evidence="1">
        <name>Zn(2+)</name>
        <dbReference type="ChEBI" id="CHEBI:29105"/>
    </cofactor>
</comment>
<comment type="subcellular location">
    <subcellularLocation>
        <location evidence="2">Cell membrane</location>
        <topology evidence="2">Multi-pass membrane protein</topology>
    </subcellularLocation>
</comment>
<feature type="transmembrane region" description="Helical" evidence="13">
    <location>
        <begin position="140"/>
        <end position="163"/>
    </location>
</feature>
<dbReference type="GO" id="GO:0006508">
    <property type="term" value="P:proteolysis"/>
    <property type="evidence" value="ECO:0007669"/>
    <property type="project" value="UniProtKB-KW"/>
</dbReference>
<evidence type="ECO:0000256" key="4">
    <source>
        <dbReference type="ARBA" id="ARBA00022475"/>
    </source>
</evidence>
<evidence type="ECO:0008006" key="16">
    <source>
        <dbReference type="Google" id="ProtNLM"/>
    </source>
</evidence>
<gene>
    <name evidence="14" type="ORF">AKJ42_03000</name>
</gene>
<evidence type="ECO:0000256" key="6">
    <source>
        <dbReference type="ARBA" id="ARBA00022692"/>
    </source>
</evidence>
<evidence type="ECO:0000313" key="15">
    <source>
        <dbReference type="Proteomes" id="UP000070520"/>
    </source>
</evidence>
<dbReference type="InterPro" id="IPR044537">
    <property type="entry name" value="Rip2-like"/>
</dbReference>
<reference evidence="14 15" key="1">
    <citation type="journal article" date="2016" name="Sci. Rep.">
        <title>Metabolic traits of an uncultured archaeal lineage -MSBL1- from brine pools of the Red Sea.</title>
        <authorList>
            <person name="Mwirichia R."/>
            <person name="Alam I."/>
            <person name="Rashid M."/>
            <person name="Vinu M."/>
            <person name="Ba-Alawi W."/>
            <person name="Anthony Kamau A."/>
            <person name="Kamanda Ngugi D."/>
            <person name="Goker M."/>
            <person name="Klenk H.P."/>
            <person name="Bajic V."/>
            <person name="Stingl U."/>
        </authorList>
    </citation>
    <scope>NUCLEOTIDE SEQUENCE [LARGE SCALE GENOMIC DNA]</scope>
    <source>
        <strain evidence="14">SCGC-AAA261C02</strain>
    </source>
</reference>
<name>A0A133UZF3_9EURY</name>
<evidence type="ECO:0000256" key="12">
    <source>
        <dbReference type="ARBA" id="ARBA00023136"/>
    </source>
</evidence>
<dbReference type="Proteomes" id="UP000070520">
    <property type="component" value="Unassembled WGS sequence"/>
</dbReference>
<comment type="caution">
    <text evidence="14">The sequence shown here is derived from an EMBL/GenBank/DDBJ whole genome shotgun (WGS) entry which is preliminary data.</text>
</comment>
<dbReference type="AlphaFoldDB" id="A0A133UZF3"/>
<evidence type="ECO:0000256" key="3">
    <source>
        <dbReference type="ARBA" id="ARBA00007931"/>
    </source>
</evidence>
<evidence type="ECO:0000256" key="2">
    <source>
        <dbReference type="ARBA" id="ARBA00004651"/>
    </source>
</evidence>
<dbReference type="PANTHER" id="PTHR35864:SF1">
    <property type="entry name" value="ZINC METALLOPROTEASE YWHC-RELATED"/>
    <property type="match status" value="1"/>
</dbReference>
<feature type="transmembrane region" description="Helical" evidence="13">
    <location>
        <begin position="12"/>
        <end position="30"/>
    </location>
</feature>
<protein>
    <recommendedName>
        <fullName evidence="16">Metalloprotease</fullName>
    </recommendedName>
</protein>
<evidence type="ECO:0000256" key="9">
    <source>
        <dbReference type="ARBA" id="ARBA00022833"/>
    </source>
</evidence>
<feature type="transmembrane region" description="Helical" evidence="13">
    <location>
        <begin position="74"/>
        <end position="94"/>
    </location>
</feature>
<keyword evidence="7" id="KW-0479">Metal-binding</keyword>
<keyword evidence="9" id="KW-0862">Zinc</keyword>
<evidence type="ECO:0000256" key="13">
    <source>
        <dbReference type="SAM" id="Phobius"/>
    </source>
</evidence>
<keyword evidence="6 13" id="KW-0812">Transmembrane</keyword>
<dbReference type="PANTHER" id="PTHR35864">
    <property type="entry name" value="ZINC METALLOPROTEASE MJ0611-RELATED"/>
    <property type="match status" value="1"/>
</dbReference>
<dbReference type="InterPro" id="IPR052348">
    <property type="entry name" value="Metallopeptidase_M50B"/>
</dbReference>
<keyword evidence="8" id="KW-0378">Hydrolase</keyword>
<organism evidence="14 15">
    <name type="scientific">candidate division MSBL1 archaeon SCGC-AAA261C02</name>
    <dbReference type="NCBI Taxonomy" id="1698272"/>
    <lineage>
        <taxon>Archaea</taxon>
        <taxon>Methanobacteriati</taxon>
        <taxon>Methanobacteriota</taxon>
        <taxon>candidate division MSBL1</taxon>
    </lineage>
</organism>
<evidence type="ECO:0000256" key="7">
    <source>
        <dbReference type="ARBA" id="ARBA00022723"/>
    </source>
</evidence>
<evidence type="ECO:0000313" key="14">
    <source>
        <dbReference type="EMBL" id="KXA99561.1"/>
    </source>
</evidence>
<keyword evidence="4" id="KW-1003">Cell membrane</keyword>
<accession>A0A133UZF3</accession>
<comment type="similarity">
    <text evidence="3">Belongs to the peptidase M50B family.</text>
</comment>
<feature type="transmembrane region" description="Helical" evidence="13">
    <location>
        <begin position="36"/>
        <end position="53"/>
    </location>
</feature>
<keyword evidence="10 13" id="KW-1133">Transmembrane helix</keyword>
<dbReference type="PATRIC" id="fig|1698272.3.peg.507"/>
<dbReference type="GO" id="GO:0046872">
    <property type="term" value="F:metal ion binding"/>
    <property type="evidence" value="ECO:0007669"/>
    <property type="project" value="UniProtKB-KW"/>
</dbReference>
<evidence type="ECO:0000256" key="8">
    <source>
        <dbReference type="ARBA" id="ARBA00022801"/>
    </source>
</evidence>
<keyword evidence="11" id="KW-0482">Metalloprotease</keyword>
<sequence>MLRFTRSELSHIAISILVLTIAVSGIGPNWPGLTAIGRNIAAVSLPLVAGFFAHEISHKYTAIRYGYWSVYRMWPLGLLIALIFGIISSGRVLFAAPGAVMILTPHITRKENGLISLAGPLANIVVAIAFYPLTYVGGLVGLMGSFGVFVNLWLAFFNLLPIGPLDGSKLIQWNPMVWIGLEVVLAASLFTIPF</sequence>
<evidence type="ECO:0000256" key="11">
    <source>
        <dbReference type="ARBA" id="ARBA00023049"/>
    </source>
</evidence>
<evidence type="ECO:0000256" key="1">
    <source>
        <dbReference type="ARBA" id="ARBA00001947"/>
    </source>
</evidence>
<dbReference type="GO" id="GO:0008237">
    <property type="term" value="F:metallopeptidase activity"/>
    <property type="evidence" value="ECO:0007669"/>
    <property type="project" value="UniProtKB-KW"/>
</dbReference>
<evidence type="ECO:0000256" key="10">
    <source>
        <dbReference type="ARBA" id="ARBA00022989"/>
    </source>
</evidence>
<keyword evidence="15" id="KW-1185">Reference proteome</keyword>
<feature type="transmembrane region" description="Helical" evidence="13">
    <location>
        <begin position="175"/>
        <end position="192"/>
    </location>
</feature>
<dbReference type="EMBL" id="LHXW01000037">
    <property type="protein sequence ID" value="KXA99561.1"/>
    <property type="molecule type" value="Genomic_DNA"/>
</dbReference>
<feature type="transmembrane region" description="Helical" evidence="13">
    <location>
        <begin position="114"/>
        <end position="133"/>
    </location>
</feature>
<proteinExistence type="inferred from homology"/>
<keyword evidence="12 13" id="KW-0472">Membrane</keyword>